<dbReference type="Pfam" id="PF09365">
    <property type="entry name" value="DUF2461"/>
    <property type="match status" value="1"/>
</dbReference>
<proteinExistence type="predicted"/>
<dbReference type="PIRSF" id="PIRSF028451">
    <property type="entry name" value="UCP028451"/>
    <property type="match status" value="1"/>
</dbReference>
<name>A0A1C0AMG8_9ACTN</name>
<dbReference type="AlphaFoldDB" id="A0A1C0AMG8"/>
<dbReference type="PANTHER" id="PTHR36452:SF1">
    <property type="entry name" value="DUF2461 DOMAIN-CONTAINING PROTEIN"/>
    <property type="match status" value="1"/>
</dbReference>
<evidence type="ECO:0000313" key="1">
    <source>
        <dbReference type="EMBL" id="OCL34496.1"/>
    </source>
</evidence>
<dbReference type="PANTHER" id="PTHR36452">
    <property type="entry name" value="CHROMOSOME 12, WHOLE GENOME SHOTGUN SEQUENCE"/>
    <property type="match status" value="1"/>
</dbReference>
<keyword evidence="2" id="KW-1185">Reference proteome</keyword>
<dbReference type="InterPro" id="IPR012808">
    <property type="entry name" value="CHP02453"/>
</dbReference>
<sequence>MSAFEGIPFEAMDFYEDLEVNNSRDWWAANRDRYDTVVRAPMEALAAALEAEFGATKVFRPNRDVRFSADKSPYKTHQGAVVSTASRMGWYVQISAEGLMTAAGWYAATAEQVARYRAAAGDEETGAQLLRIVDELRRGGFDIDGDRVKTRPRGVDPDHPFLDLLRHRTLTAGRQYGAPDWLPTGEVIDRVAADWRAYRPLMEWLDQHVGDG</sequence>
<reference evidence="2" key="1">
    <citation type="submission" date="2016-07" db="EMBL/GenBank/DDBJ databases">
        <authorList>
            <person name="Florea S."/>
            <person name="Webb J.S."/>
            <person name="Jaromczyk J."/>
            <person name="Schardl C.L."/>
        </authorList>
    </citation>
    <scope>NUCLEOTIDE SEQUENCE [LARGE SCALE GENOMIC DNA]</scope>
    <source>
        <strain evidence="2">IPBSL-7</strain>
    </source>
</reference>
<dbReference type="RefSeq" id="WP_068751179.1">
    <property type="nucleotide sequence ID" value="NZ_LR214441.1"/>
</dbReference>
<accession>A0A1C0AMG8</accession>
<dbReference type="Proteomes" id="UP000093501">
    <property type="component" value="Unassembled WGS sequence"/>
</dbReference>
<comment type="caution">
    <text evidence="1">The sequence shown here is derived from an EMBL/GenBank/DDBJ whole genome shotgun (WGS) entry which is preliminary data.</text>
</comment>
<dbReference type="NCBIfam" id="TIGR02453">
    <property type="entry name" value="TIGR02453 family protein"/>
    <property type="match status" value="1"/>
</dbReference>
<evidence type="ECO:0000313" key="2">
    <source>
        <dbReference type="Proteomes" id="UP000093501"/>
    </source>
</evidence>
<organism evidence="1 2">
    <name type="scientific">Tessaracoccus lapidicaptus</name>
    <dbReference type="NCBI Taxonomy" id="1427523"/>
    <lineage>
        <taxon>Bacteria</taxon>
        <taxon>Bacillati</taxon>
        <taxon>Actinomycetota</taxon>
        <taxon>Actinomycetes</taxon>
        <taxon>Propionibacteriales</taxon>
        <taxon>Propionibacteriaceae</taxon>
        <taxon>Tessaracoccus</taxon>
    </lineage>
</organism>
<dbReference type="EMBL" id="MBQD01000020">
    <property type="protein sequence ID" value="OCL34496.1"/>
    <property type="molecule type" value="Genomic_DNA"/>
</dbReference>
<dbReference type="InterPro" id="IPR015996">
    <property type="entry name" value="UCP028451"/>
</dbReference>
<protein>
    <submittedName>
        <fullName evidence="1">TIGR02453 family protein</fullName>
    </submittedName>
</protein>
<gene>
    <name evidence="1" type="ORF">BCR15_01980</name>
</gene>